<name>A0A0A8YAF7_ARUDO</name>
<dbReference type="EMBL" id="GBRH01277513">
    <property type="protein sequence ID" value="JAD20382.1"/>
    <property type="molecule type" value="Transcribed_RNA"/>
</dbReference>
<proteinExistence type="predicted"/>
<protein>
    <submittedName>
        <fullName evidence="1">Uncharacterized protein</fullName>
    </submittedName>
</protein>
<accession>A0A0A8YAF7</accession>
<reference evidence="1" key="2">
    <citation type="journal article" date="2015" name="Data Brief">
        <title>Shoot transcriptome of the giant reed, Arundo donax.</title>
        <authorList>
            <person name="Barrero R.A."/>
            <person name="Guerrero F.D."/>
            <person name="Moolhuijzen P."/>
            <person name="Goolsby J.A."/>
            <person name="Tidwell J."/>
            <person name="Bellgard S.E."/>
            <person name="Bellgard M.I."/>
        </authorList>
    </citation>
    <scope>NUCLEOTIDE SEQUENCE</scope>
    <source>
        <tissue evidence="1">Shoot tissue taken approximately 20 cm above the soil surface</tissue>
    </source>
</reference>
<evidence type="ECO:0000313" key="1">
    <source>
        <dbReference type="EMBL" id="JAD20382.1"/>
    </source>
</evidence>
<reference evidence="1" key="1">
    <citation type="submission" date="2014-09" db="EMBL/GenBank/DDBJ databases">
        <authorList>
            <person name="Magalhaes I.L.F."/>
            <person name="Oliveira U."/>
            <person name="Santos F.R."/>
            <person name="Vidigal T.H.D.A."/>
            <person name="Brescovit A.D."/>
            <person name="Santos A.J."/>
        </authorList>
    </citation>
    <scope>NUCLEOTIDE SEQUENCE</scope>
    <source>
        <tissue evidence="1">Shoot tissue taken approximately 20 cm above the soil surface</tissue>
    </source>
</reference>
<sequence>MAIVAPSGNVALYTRPKPPQPMMLA</sequence>
<dbReference type="AlphaFoldDB" id="A0A0A8YAF7"/>
<organism evidence="1">
    <name type="scientific">Arundo donax</name>
    <name type="common">Giant reed</name>
    <name type="synonym">Donax arundinaceus</name>
    <dbReference type="NCBI Taxonomy" id="35708"/>
    <lineage>
        <taxon>Eukaryota</taxon>
        <taxon>Viridiplantae</taxon>
        <taxon>Streptophyta</taxon>
        <taxon>Embryophyta</taxon>
        <taxon>Tracheophyta</taxon>
        <taxon>Spermatophyta</taxon>
        <taxon>Magnoliopsida</taxon>
        <taxon>Liliopsida</taxon>
        <taxon>Poales</taxon>
        <taxon>Poaceae</taxon>
        <taxon>PACMAD clade</taxon>
        <taxon>Arundinoideae</taxon>
        <taxon>Arundineae</taxon>
        <taxon>Arundo</taxon>
    </lineage>
</organism>